<feature type="compositionally biased region" description="Polar residues" evidence="9">
    <location>
        <begin position="300"/>
        <end position="310"/>
    </location>
</feature>
<feature type="compositionally biased region" description="Basic and acidic residues" evidence="9">
    <location>
        <begin position="537"/>
        <end position="551"/>
    </location>
</feature>
<keyword evidence="8" id="KW-0807">Transducer</keyword>
<dbReference type="Gene3D" id="1.20.1070.10">
    <property type="entry name" value="Rhodopsin 7-helix transmembrane proteins"/>
    <property type="match status" value="1"/>
</dbReference>
<evidence type="ECO:0000256" key="4">
    <source>
        <dbReference type="ARBA" id="ARBA00022989"/>
    </source>
</evidence>
<accession>A0A8J1UQY3</accession>
<feature type="compositionally biased region" description="Polar residues" evidence="9">
    <location>
        <begin position="482"/>
        <end position="495"/>
    </location>
</feature>
<comment type="caution">
    <text evidence="11">The sequence shown here is derived from an EMBL/GenBank/DDBJ whole genome shotgun (WGS) entry which is preliminary data.</text>
</comment>
<feature type="transmembrane region" description="Helical" evidence="10">
    <location>
        <begin position="399"/>
        <end position="418"/>
    </location>
</feature>
<dbReference type="InterPro" id="IPR000276">
    <property type="entry name" value="GPCR_Rhodpsn"/>
</dbReference>
<dbReference type="AlphaFoldDB" id="A0A8J1UQY3"/>
<dbReference type="OrthoDB" id="6160870at2759"/>
<feature type="transmembrane region" description="Helical" evidence="10">
    <location>
        <begin position="27"/>
        <end position="46"/>
    </location>
</feature>
<feature type="transmembrane region" description="Helical" evidence="10">
    <location>
        <begin position="146"/>
        <end position="167"/>
    </location>
</feature>
<evidence type="ECO:0000256" key="7">
    <source>
        <dbReference type="ARBA" id="ARBA00023170"/>
    </source>
</evidence>
<evidence type="ECO:0000256" key="10">
    <source>
        <dbReference type="SAM" id="Phobius"/>
    </source>
</evidence>
<evidence type="ECO:0000256" key="3">
    <source>
        <dbReference type="ARBA" id="ARBA00022692"/>
    </source>
</evidence>
<keyword evidence="3 10" id="KW-0812">Transmembrane</keyword>
<organism evidence="11 12">
    <name type="scientific">Owenia fusiformis</name>
    <name type="common">Polychaete worm</name>
    <dbReference type="NCBI Taxonomy" id="6347"/>
    <lineage>
        <taxon>Eukaryota</taxon>
        <taxon>Metazoa</taxon>
        <taxon>Spiralia</taxon>
        <taxon>Lophotrochozoa</taxon>
        <taxon>Annelida</taxon>
        <taxon>Polychaeta</taxon>
        <taxon>Sedentaria</taxon>
        <taxon>Canalipalpata</taxon>
        <taxon>Sabellida</taxon>
        <taxon>Oweniida</taxon>
        <taxon>Oweniidae</taxon>
        <taxon>Owenia</taxon>
    </lineage>
</organism>
<evidence type="ECO:0000256" key="5">
    <source>
        <dbReference type="ARBA" id="ARBA00023040"/>
    </source>
</evidence>
<evidence type="ECO:0000256" key="6">
    <source>
        <dbReference type="ARBA" id="ARBA00023136"/>
    </source>
</evidence>
<comment type="subcellular location">
    <subcellularLocation>
        <location evidence="1">Cell membrane</location>
        <topology evidence="1">Multi-pass membrane protein</topology>
    </subcellularLocation>
</comment>
<feature type="transmembrane region" description="Helical" evidence="10">
    <location>
        <begin position="67"/>
        <end position="97"/>
    </location>
</feature>
<sequence>MSNSSETEFDFIDAYARPFFEWLHINVLPILTAVLHIIAIFLSFGLNGAFLHMCRRTKRLADPNTRLIINLITVDFIAVVIVNIPATVSALSLRWFFGDIVCYIHGVIVCMVFLNNFHGLCLICIERTWKLCNPNFYDKTFGNPNVVTASILIQWFLNGIVAIIPFWGINGLAPISYQQYQYQCNLNFTSSLGHMLAYIGWGFLYPFMFCTVCFVCILHKRRKLLREAEPNVEQKSESKVELIEKSKSPRVLSAVKERPETAPNSGSRPRTQETAVTMHDIEVTNGDEKDVINQRAEIVQETNLTKQDSGPPNVKDNRRRSVKRRRTSSLRSYDPLSDSLIARELGQMLTFGEMSDQQQEFHLAMTAVLLWIFTYLTWIPFIAVVFYKTFYTIEETWAGWWTSGIIVVDLCWIIRPIVILSHNKQIKEEVKEVLPDIWKEKAERVKSRFDQSMNTLDRSLHITPKMKRNSIKTDKPVKMANIQKQKSQKSITDESNPIAKQESKMSLVTEKIIVTPLPNEINDNSEPNIPGGTDSSPSKEDISNKTNTELK</sequence>
<evidence type="ECO:0000313" key="12">
    <source>
        <dbReference type="Proteomes" id="UP000749559"/>
    </source>
</evidence>
<evidence type="ECO:0000256" key="2">
    <source>
        <dbReference type="ARBA" id="ARBA00022475"/>
    </source>
</evidence>
<evidence type="ECO:0000256" key="9">
    <source>
        <dbReference type="SAM" id="MobiDB-lite"/>
    </source>
</evidence>
<evidence type="ECO:0000256" key="8">
    <source>
        <dbReference type="ARBA" id="ARBA00023224"/>
    </source>
</evidence>
<feature type="region of interest" description="Disordered" evidence="9">
    <location>
        <begin position="516"/>
        <end position="551"/>
    </location>
</feature>
<keyword evidence="5" id="KW-0297">G-protein coupled receptor</keyword>
<feature type="region of interest" description="Disordered" evidence="9">
    <location>
        <begin position="479"/>
        <end position="503"/>
    </location>
</feature>
<feature type="region of interest" description="Disordered" evidence="9">
    <location>
        <begin position="250"/>
        <end position="274"/>
    </location>
</feature>
<dbReference type="SUPFAM" id="SSF81321">
    <property type="entry name" value="Family A G protein-coupled receptor-like"/>
    <property type="match status" value="1"/>
</dbReference>
<keyword evidence="6 10" id="KW-0472">Membrane</keyword>
<reference evidence="11" key="1">
    <citation type="submission" date="2022-03" db="EMBL/GenBank/DDBJ databases">
        <authorList>
            <person name="Martin C."/>
        </authorList>
    </citation>
    <scope>NUCLEOTIDE SEQUENCE</scope>
</reference>
<dbReference type="GO" id="GO:0004930">
    <property type="term" value="F:G protein-coupled receptor activity"/>
    <property type="evidence" value="ECO:0007669"/>
    <property type="project" value="UniProtKB-KW"/>
</dbReference>
<feature type="transmembrane region" description="Helical" evidence="10">
    <location>
        <begin position="195"/>
        <end position="218"/>
    </location>
</feature>
<dbReference type="EMBL" id="CAIIXF020000009">
    <property type="protein sequence ID" value="CAH1793478.1"/>
    <property type="molecule type" value="Genomic_DNA"/>
</dbReference>
<dbReference type="Pfam" id="PF00001">
    <property type="entry name" value="7tm_1"/>
    <property type="match status" value="1"/>
</dbReference>
<dbReference type="PANTHER" id="PTHR22752">
    <property type="entry name" value="G PROTEIN-COUPLED RECEPTOR"/>
    <property type="match status" value="1"/>
</dbReference>
<feature type="compositionally biased region" description="Basic residues" evidence="9">
    <location>
        <begin position="317"/>
        <end position="328"/>
    </location>
</feature>
<keyword evidence="2" id="KW-1003">Cell membrane</keyword>
<evidence type="ECO:0000313" key="11">
    <source>
        <dbReference type="EMBL" id="CAH1793478.1"/>
    </source>
</evidence>
<name>A0A8J1UQY3_OWEFU</name>
<protein>
    <submittedName>
        <fullName evidence="11">Uncharacterized protein</fullName>
    </submittedName>
</protein>
<feature type="transmembrane region" description="Helical" evidence="10">
    <location>
        <begin position="103"/>
        <end position="125"/>
    </location>
</feature>
<dbReference type="GO" id="GO:0005886">
    <property type="term" value="C:plasma membrane"/>
    <property type="evidence" value="ECO:0007669"/>
    <property type="project" value="UniProtKB-SubCell"/>
</dbReference>
<gene>
    <name evidence="11" type="ORF">OFUS_LOCUS18322</name>
</gene>
<feature type="transmembrane region" description="Helical" evidence="10">
    <location>
        <begin position="363"/>
        <end position="387"/>
    </location>
</feature>
<dbReference type="PROSITE" id="PS50262">
    <property type="entry name" value="G_PROTEIN_RECEP_F1_2"/>
    <property type="match status" value="1"/>
</dbReference>
<feature type="compositionally biased region" description="Polar residues" evidence="9">
    <location>
        <begin position="262"/>
        <end position="274"/>
    </location>
</feature>
<proteinExistence type="predicted"/>
<dbReference type="Proteomes" id="UP000749559">
    <property type="component" value="Unassembled WGS sequence"/>
</dbReference>
<keyword evidence="4 10" id="KW-1133">Transmembrane helix</keyword>
<keyword evidence="12" id="KW-1185">Reference proteome</keyword>
<dbReference type="InterPro" id="IPR017452">
    <property type="entry name" value="GPCR_Rhodpsn_7TM"/>
</dbReference>
<keyword evidence="7" id="KW-0675">Receptor</keyword>
<evidence type="ECO:0000256" key="1">
    <source>
        <dbReference type="ARBA" id="ARBA00004651"/>
    </source>
</evidence>
<feature type="region of interest" description="Disordered" evidence="9">
    <location>
        <begin position="300"/>
        <end position="331"/>
    </location>
</feature>